<evidence type="ECO:0000313" key="1">
    <source>
        <dbReference type="EMBL" id="KAK4368271.1"/>
    </source>
</evidence>
<organism evidence="1 2">
    <name type="scientific">Anisodus tanguticus</name>
    <dbReference type="NCBI Taxonomy" id="243964"/>
    <lineage>
        <taxon>Eukaryota</taxon>
        <taxon>Viridiplantae</taxon>
        <taxon>Streptophyta</taxon>
        <taxon>Embryophyta</taxon>
        <taxon>Tracheophyta</taxon>
        <taxon>Spermatophyta</taxon>
        <taxon>Magnoliopsida</taxon>
        <taxon>eudicotyledons</taxon>
        <taxon>Gunneridae</taxon>
        <taxon>Pentapetalae</taxon>
        <taxon>asterids</taxon>
        <taxon>lamiids</taxon>
        <taxon>Solanales</taxon>
        <taxon>Solanaceae</taxon>
        <taxon>Solanoideae</taxon>
        <taxon>Hyoscyameae</taxon>
        <taxon>Anisodus</taxon>
    </lineage>
</organism>
<evidence type="ECO:0000313" key="2">
    <source>
        <dbReference type="Proteomes" id="UP001291623"/>
    </source>
</evidence>
<proteinExistence type="predicted"/>
<gene>
    <name evidence="1" type="ORF">RND71_012063</name>
</gene>
<comment type="caution">
    <text evidence="1">The sequence shown here is derived from an EMBL/GenBank/DDBJ whole genome shotgun (WGS) entry which is preliminary data.</text>
</comment>
<reference evidence="1" key="1">
    <citation type="submission" date="2023-12" db="EMBL/GenBank/DDBJ databases">
        <title>Genome assembly of Anisodus tanguticus.</title>
        <authorList>
            <person name="Wang Y.-J."/>
        </authorList>
    </citation>
    <scope>NUCLEOTIDE SEQUENCE</scope>
    <source>
        <strain evidence="1">KB-2021</strain>
        <tissue evidence="1">Leaf</tissue>
    </source>
</reference>
<accession>A0AAE1SG49</accession>
<evidence type="ECO:0008006" key="3">
    <source>
        <dbReference type="Google" id="ProtNLM"/>
    </source>
</evidence>
<dbReference type="InterPro" id="IPR012340">
    <property type="entry name" value="NA-bd_OB-fold"/>
</dbReference>
<protein>
    <recommendedName>
        <fullName evidence="3">Ribosomal protein S12</fullName>
    </recommendedName>
</protein>
<dbReference type="Proteomes" id="UP001291623">
    <property type="component" value="Unassembled WGS sequence"/>
</dbReference>
<dbReference type="EMBL" id="JAVYJV010000006">
    <property type="protein sequence ID" value="KAK4368271.1"/>
    <property type="molecule type" value="Genomic_DNA"/>
</dbReference>
<keyword evidence="2" id="KW-1185">Reference proteome</keyword>
<sequence>MPTIKQLIRNTRRPIEMSRNPPLFGGCPRRRGTCTRVDLILKDLLLDNLWVEPKSVNYTSSQ</sequence>
<name>A0AAE1SG49_9SOLA</name>
<dbReference type="Gene3D" id="2.40.50.140">
    <property type="entry name" value="Nucleic acid-binding proteins"/>
    <property type="match status" value="1"/>
</dbReference>
<dbReference type="AlphaFoldDB" id="A0AAE1SG49"/>